<feature type="compositionally biased region" description="Polar residues" evidence="4">
    <location>
        <begin position="113"/>
        <end position="132"/>
    </location>
</feature>
<name>K2PTH6_9LACT</name>
<dbReference type="CDD" id="cd04496">
    <property type="entry name" value="SSB_OBF"/>
    <property type="match status" value="1"/>
</dbReference>
<evidence type="ECO:0000313" key="5">
    <source>
        <dbReference type="EMBL" id="EKF50801.1"/>
    </source>
</evidence>
<dbReference type="RefSeq" id="WP_003136433.1">
    <property type="nucleotide sequence ID" value="NZ_AMQS01000032.1"/>
</dbReference>
<dbReference type="Proteomes" id="UP000006787">
    <property type="component" value="Unassembled WGS sequence"/>
</dbReference>
<organism evidence="5 6">
    <name type="scientific">Lactococcus garvieae DCC43</name>
    <dbReference type="NCBI Taxonomy" id="1231377"/>
    <lineage>
        <taxon>Bacteria</taxon>
        <taxon>Bacillati</taxon>
        <taxon>Bacillota</taxon>
        <taxon>Bacilli</taxon>
        <taxon>Lactobacillales</taxon>
        <taxon>Streptococcaceae</taxon>
        <taxon>Lactococcus</taxon>
    </lineage>
</organism>
<dbReference type="AlphaFoldDB" id="K2PTH6"/>
<feature type="region of interest" description="Disordered" evidence="4">
    <location>
        <begin position="113"/>
        <end position="155"/>
    </location>
</feature>
<dbReference type="Gene3D" id="2.40.50.140">
    <property type="entry name" value="Nucleic acid-binding proteins"/>
    <property type="match status" value="1"/>
</dbReference>
<sequence>MLNKGFVIGRLASDPELRFTDSNLAVVRVNIFCQREYKNNQGKRDNDVFSLLFYRERAEYFAKYARKGSLIFAEYTLKNNNYIATDGKKVYSNDMVVSKWNLLSSVNQSKAVNSETAAPNQNTAPQVEQNLPSEPPFPRDIEEGFPSFDFPPLPE</sequence>
<dbReference type="InterPro" id="IPR000424">
    <property type="entry name" value="Primosome_PriB/ssb"/>
</dbReference>
<evidence type="ECO:0000256" key="1">
    <source>
        <dbReference type="ARBA" id="ARBA00023125"/>
    </source>
</evidence>
<dbReference type="SUPFAM" id="SSF50249">
    <property type="entry name" value="Nucleic acid-binding proteins"/>
    <property type="match status" value="1"/>
</dbReference>
<dbReference type="Pfam" id="PF00436">
    <property type="entry name" value="SSB"/>
    <property type="match status" value="1"/>
</dbReference>
<dbReference type="GO" id="GO:0006260">
    <property type="term" value="P:DNA replication"/>
    <property type="evidence" value="ECO:0007669"/>
    <property type="project" value="InterPro"/>
</dbReference>
<protein>
    <recommendedName>
        <fullName evidence="2 3">Single-stranded DNA-binding protein</fullName>
    </recommendedName>
</protein>
<dbReference type="GO" id="GO:0003697">
    <property type="term" value="F:single-stranded DNA binding"/>
    <property type="evidence" value="ECO:0007669"/>
    <property type="project" value="InterPro"/>
</dbReference>
<dbReference type="PIRSF" id="PIRSF002070">
    <property type="entry name" value="SSB"/>
    <property type="match status" value="1"/>
</dbReference>
<proteinExistence type="predicted"/>
<dbReference type="PATRIC" id="fig|1231377.3.peg.1833"/>
<evidence type="ECO:0000313" key="6">
    <source>
        <dbReference type="Proteomes" id="UP000006787"/>
    </source>
</evidence>
<evidence type="ECO:0000256" key="2">
    <source>
        <dbReference type="PIRNR" id="PIRNR002070"/>
    </source>
</evidence>
<dbReference type="eggNOG" id="COG0629">
    <property type="taxonomic scope" value="Bacteria"/>
</dbReference>
<dbReference type="InterPro" id="IPR011344">
    <property type="entry name" value="ssDNA-bd"/>
</dbReference>
<reference evidence="5 6" key="1">
    <citation type="journal article" date="2012" name="J. Bacteriol.">
        <title>Genome Sequence of the Bacteriocin-Producing Strain Lactococcus garvieae DCC43.</title>
        <authorList>
            <person name="Gabrielsen C."/>
            <person name="Brede D.A."/>
            <person name="Hernandez P.E."/>
            <person name="Nes I.F."/>
            <person name="Diep D.B."/>
        </authorList>
    </citation>
    <scope>NUCLEOTIDE SEQUENCE [LARGE SCALE GENOMIC DNA]</scope>
    <source>
        <strain evidence="5 6">DCC43</strain>
    </source>
</reference>
<gene>
    <name evidence="5" type="ORF">C426_1852</name>
</gene>
<dbReference type="NCBIfam" id="TIGR00621">
    <property type="entry name" value="ssb"/>
    <property type="match status" value="1"/>
</dbReference>
<accession>K2PTH6</accession>
<evidence type="ECO:0000256" key="3">
    <source>
        <dbReference type="RuleBase" id="RU000524"/>
    </source>
</evidence>
<comment type="caution">
    <text evidence="5">The sequence shown here is derived from an EMBL/GenBank/DDBJ whole genome shotgun (WGS) entry which is preliminary data.</text>
</comment>
<dbReference type="EMBL" id="AMQS01000032">
    <property type="protein sequence ID" value="EKF50801.1"/>
    <property type="molecule type" value="Genomic_DNA"/>
</dbReference>
<dbReference type="PROSITE" id="PS50935">
    <property type="entry name" value="SSB"/>
    <property type="match status" value="1"/>
</dbReference>
<keyword evidence="1 2" id="KW-0238">DNA-binding</keyword>
<evidence type="ECO:0000256" key="4">
    <source>
        <dbReference type="SAM" id="MobiDB-lite"/>
    </source>
</evidence>
<dbReference type="InterPro" id="IPR012340">
    <property type="entry name" value="NA-bd_OB-fold"/>
</dbReference>